<dbReference type="SUPFAM" id="SSF53474">
    <property type="entry name" value="alpha/beta-Hydrolases"/>
    <property type="match status" value="1"/>
</dbReference>
<protein>
    <submittedName>
        <fullName evidence="4">Esterase</fullName>
    </submittedName>
</protein>
<evidence type="ECO:0000256" key="1">
    <source>
        <dbReference type="ARBA" id="ARBA00010515"/>
    </source>
</evidence>
<dbReference type="KEGG" id="nmk:CHR53_24895"/>
<dbReference type="Proteomes" id="UP000282892">
    <property type="component" value="Chromosome"/>
</dbReference>
<dbReference type="PANTHER" id="PTHR48081">
    <property type="entry name" value="AB HYDROLASE SUPERFAMILY PROTEIN C4A8.06C"/>
    <property type="match status" value="1"/>
</dbReference>
<dbReference type="FunFam" id="3.40.50.1820:FF:000089">
    <property type="entry name" value="Alpha/beta hydrolase"/>
    <property type="match status" value="1"/>
</dbReference>
<feature type="domain" description="Alpha/beta hydrolase fold-3" evidence="3">
    <location>
        <begin position="80"/>
        <end position="286"/>
    </location>
</feature>
<dbReference type="Gene3D" id="3.40.50.1820">
    <property type="entry name" value="alpha/beta hydrolase"/>
    <property type="match status" value="1"/>
</dbReference>
<dbReference type="GO" id="GO:0016787">
    <property type="term" value="F:hydrolase activity"/>
    <property type="evidence" value="ECO:0007669"/>
    <property type="project" value="UniProtKB-KW"/>
</dbReference>
<accession>A0A3T0I4B6</accession>
<dbReference type="EMBL" id="CP022572">
    <property type="protein sequence ID" value="AZU64216.1"/>
    <property type="molecule type" value="Genomic_DNA"/>
</dbReference>
<evidence type="ECO:0000313" key="5">
    <source>
        <dbReference type="Proteomes" id="UP000282892"/>
    </source>
</evidence>
<keyword evidence="2" id="KW-0378">Hydrolase</keyword>
<keyword evidence="5" id="KW-1185">Reference proteome</keyword>
<dbReference type="OrthoDB" id="9815425at2"/>
<evidence type="ECO:0000259" key="3">
    <source>
        <dbReference type="Pfam" id="PF07859"/>
    </source>
</evidence>
<evidence type="ECO:0000256" key="2">
    <source>
        <dbReference type="ARBA" id="ARBA00022801"/>
    </source>
</evidence>
<name>A0A3T0I4B6_9BACI</name>
<dbReference type="AlphaFoldDB" id="A0A3T0I4B6"/>
<sequence>MKLVNLSPQVKAYLEAFNQMPPLQTLKPQQVRDMFAGAPPIEVELAPLASVEDRLIPAGDGAEIKVRIYTPEGEGPFPLFVYYHGGGWVIGDLETADASCRMIANKTERVVVSVDYRLAPEYKFPIPVQDSYAALQWAHDHATSLNAKASNIVVGGDSAGGNLSAVVSMIARDNDGPNISAQVLIYPVTDLQYNTHSYHEFSEGYGLDKDLMVWFGDYYITNEFDAKNIYVAPLLAHDLSNLPPAFVVTAECDVLRDEGMAYAKRLEESDVQVKAYTEPGLIHGYFTNMAVFPDRIKGTIAQIEQFLNKVNESVTI</sequence>
<dbReference type="Pfam" id="PF07859">
    <property type="entry name" value="Abhydrolase_3"/>
    <property type="match status" value="1"/>
</dbReference>
<evidence type="ECO:0000313" key="4">
    <source>
        <dbReference type="EMBL" id="AZU64216.1"/>
    </source>
</evidence>
<proteinExistence type="inferred from homology"/>
<gene>
    <name evidence="4" type="ORF">CHR53_24895</name>
</gene>
<organism evidence="4 5">
    <name type="scientific">Neobacillus mesonae</name>
    <dbReference type="NCBI Taxonomy" id="1193713"/>
    <lineage>
        <taxon>Bacteria</taxon>
        <taxon>Bacillati</taxon>
        <taxon>Bacillota</taxon>
        <taxon>Bacilli</taxon>
        <taxon>Bacillales</taxon>
        <taxon>Bacillaceae</taxon>
        <taxon>Neobacillus</taxon>
    </lineage>
</organism>
<comment type="similarity">
    <text evidence="1">Belongs to the 'GDXG' lipolytic enzyme family.</text>
</comment>
<reference evidence="4 5" key="1">
    <citation type="submission" date="2017-07" db="EMBL/GenBank/DDBJ databases">
        <title>The complete genome sequence of Bacillus mesonae strain H20-5, an efficient strain improving plant abiotic stress resistance.</title>
        <authorList>
            <person name="Kim S.Y."/>
            <person name="Song H."/>
            <person name="Sang M.K."/>
            <person name="Weon H.-Y."/>
            <person name="Song J."/>
        </authorList>
    </citation>
    <scope>NUCLEOTIDE SEQUENCE [LARGE SCALE GENOMIC DNA]</scope>
    <source>
        <strain evidence="4 5">H20-5</strain>
    </source>
</reference>
<dbReference type="InterPro" id="IPR029058">
    <property type="entry name" value="AB_hydrolase_fold"/>
</dbReference>
<dbReference type="InterPro" id="IPR050300">
    <property type="entry name" value="GDXG_lipolytic_enzyme"/>
</dbReference>
<dbReference type="PANTHER" id="PTHR48081:SF8">
    <property type="entry name" value="ALPHA_BETA HYDROLASE FOLD-3 DOMAIN-CONTAINING PROTEIN-RELATED"/>
    <property type="match status" value="1"/>
</dbReference>
<dbReference type="InterPro" id="IPR013094">
    <property type="entry name" value="AB_hydrolase_3"/>
</dbReference>